<evidence type="ECO:0000313" key="4">
    <source>
        <dbReference type="Proteomes" id="UP000190092"/>
    </source>
</evidence>
<reference evidence="4" key="1">
    <citation type="submission" date="2017-02" db="EMBL/GenBank/DDBJ databases">
        <authorList>
            <person name="Varghese N."/>
            <person name="Submissions S."/>
        </authorList>
    </citation>
    <scope>NUCLEOTIDE SEQUENCE [LARGE SCALE GENOMIC DNA]</scope>
    <source>
        <strain evidence="4">ATCC 27094</strain>
    </source>
</reference>
<accession>A0A1T4PAZ1</accession>
<feature type="region of interest" description="Disordered" evidence="1">
    <location>
        <begin position="87"/>
        <end position="106"/>
    </location>
</feature>
<evidence type="ECO:0008006" key="5">
    <source>
        <dbReference type="Google" id="ProtNLM"/>
    </source>
</evidence>
<evidence type="ECO:0000256" key="2">
    <source>
        <dbReference type="SAM" id="SignalP"/>
    </source>
</evidence>
<evidence type="ECO:0000256" key="1">
    <source>
        <dbReference type="SAM" id="MobiDB-lite"/>
    </source>
</evidence>
<sequence length="106" mass="11270">MINQSALRAMATASAVALAFGLALSASAQTAQDEKSECQRLYGQWSKYNGTSSYSKEMDADMALEDCNKGNTAAGIAELKEVLNRGKIPLPESETAATPETRPSTH</sequence>
<protein>
    <recommendedName>
        <fullName evidence="5">HdeA/HdeB family protein</fullName>
    </recommendedName>
</protein>
<name>A0A1T4PAZ1_9HYPH</name>
<dbReference type="RefSeq" id="WP_085934358.1">
    <property type="nucleotide sequence ID" value="NZ_FUWJ01000002.1"/>
</dbReference>
<dbReference type="Proteomes" id="UP000190092">
    <property type="component" value="Unassembled WGS sequence"/>
</dbReference>
<gene>
    <name evidence="3" type="ORF">SAMN02745126_02708</name>
</gene>
<keyword evidence="2" id="KW-0732">Signal</keyword>
<feature type="chain" id="PRO_5012142821" description="HdeA/HdeB family protein" evidence="2">
    <location>
        <begin position="29"/>
        <end position="106"/>
    </location>
</feature>
<evidence type="ECO:0000313" key="3">
    <source>
        <dbReference type="EMBL" id="SJZ88672.1"/>
    </source>
</evidence>
<feature type="compositionally biased region" description="Polar residues" evidence="1">
    <location>
        <begin position="95"/>
        <end position="106"/>
    </location>
</feature>
<feature type="signal peptide" evidence="2">
    <location>
        <begin position="1"/>
        <end position="28"/>
    </location>
</feature>
<dbReference type="OrthoDB" id="7376605at2"/>
<organism evidence="3 4">
    <name type="scientific">Enhydrobacter aerosaccus</name>
    <dbReference type="NCBI Taxonomy" id="225324"/>
    <lineage>
        <taxon>Bacteria</taxon>
        <taxon>Pseudomonadati</taxon>
        <taxon>Pseudomonadota</taxon>
        <taxon>Alphaproteobacteria</taxon>
        <taxon>Hyphomicrobiales</taxon>
        <taxon>Enhydrobacter</taxon>
    </lineage>
</organism>
<keyword evidence="4" id="KW-1185">Reference proteome</keyword>
<dbReference type="AlphaFoldDB" id="A0A1T4PAZ1"/>
<dbReference type="EMBL" id="FUWJ01000002">
    <property type="protein sequence ID" value="SJZ88672.1"/>
    <property type="molecule type" value="Genomic_DNA"/>
</dbReference>
<proteinExistence type="predicted"/>